<dbReference type="InterPro" id="IPR037152">
    <property type="entry name" value="L-asparaginase_N_sf"/>
</dbReference>
<dbReference type="PRINTS" id="PR00139">
    <property type="entry name" value="ASNGLNASE"/>
</dbReference>
<evidence type="ECO:0000313" key="10">
    <source>
        <dbReference type="Proteomes" id="UP000022611"/>
    </source>
</evidence>
<dbReference type="PANTHER" id="PTHR11707:SF28">
    <property type="entry name" value="60 KDA LYSOPHOSPHOLIPASE"/>
    <property type="match status" value="1"/>
</dbReference>
<dbReference type="Proteomes" id="UP000022611">
    <property type="component" value="Unassembled WGS sequence"/>
</dbReference>
<dbReference type="Gene3D" id="3.40.50.1170">
    <property type="entry name" value="L-asparaginase, N-terminal domain"/>
    <property type="match status" value="1"/>
</dbReference>
<feature type="binding site" evidence="5">
    <location>
        <begin position="99"/>
        <end position="100"/>
    </location>
    <ligand>
        <name>substrate</name>
    </ligand>
</feature>
<dbReference type="Gene3D" id="3.40.50.40">
    <property type="match status" value="1"/>
</dbReference>
<dbReference type="EMBL" id="AFOY02000019">
    <property type="protein sequence ID" value="EXF91777.1"/>
    <property type="molecule type" value="Genomic_DNA"/>
</dbReference>
<evidence type="ECO:0000313" key="9">
    <source>
        <dbReference type="EMBL" id="EXF91777.1"/>
    </source>
</evidence>
<reference evidence="9 10" key="1">
    <citation type="journal article" date="2011" name="J. Bacteriol.">
        <title>Draft genome sequence of the polycyclic aromatic hydrocarbon-degrading, genetically engineered bioluminescent bioreporter Pseudomonas fluorescens HK44.</title>
        <authorList>
            <person name="Chauhan A."/>
            <person name="Layton A.C."/>
            <person name="Williams D.E."/>
            <person name="Smartt A.E."/>
            <person name="Ripp S."/>
            <person name="Karpinets T.V."/>
            <person name="Brown S.D."/>
            <person name="Sayler G.S."/>
        </authorList>
    </citation>
    <scope>NUCLEOTIDE SEQUENCE [LARGE SCALE GENOMIC DNA]</scope>
    <source>
        <strain evidence="9 10">HK44</strain>
    </source>
</reference>
<dbReference type="EC" id="3.5.1.1" evidence="2"/>
<organism evidence="9 10">
    <name type="scientific">Pseudomonas fluorescens HK44</name>
    <dbReference type="NCBI Taxonomy" id="1042209"/>
    <lineage>
        <taxon>Bacteria</taxon>
        <taxon>Pseudomonadati</taxon>
        <taxon>Pseudomonadota</taxon>
        <taxon>Gammaproteobacteria</taxon>
        <taxon>Pseudomonadales</taxon>
        <taxon>Pseudomonadaceae</taxon>
        <taxon>Pseudomonas</taxon>
    </lineage>
</organism>
<dbReference type="InterPro" id="IPR027473">
    <property type="entry name" value="L-asparaginase_C"/>
</dbReference>
<dbReference type="GO" id="GO:0004067">
    <property type="term" value="F:asparaginase activity"/>
    <property type="evidence" value="ECO:0007669"/>
    <property type="project" value="UniProtKB-UniRule"/>
</dbReference>
<feature type="binding site" evidence="5">
    <location>
        <position position="66"/>
    </location>
    <ligand>
        <name>substrate</name>
    </ligand>
</feature>
<feature type="active site" description="O-isoaspartyl threonine intermediate" evidence="4">
    <location>
        <position position="20"/>
    </location>
</feature>
<dbReference type="OrthoDB" id="9788068at2"/>
<feature type="active site" evidence="6">
    <location>
        <position position="20"/>
    </location>
</feature>
<dbReference type="InterPro" id="IPR041725">
    <property type="entry name" value="L-asparaginase_I"/>
</dbReference>
<dbReference type="FunFam" id="3.40.50.40:FF:000001">
    <property type="entry name" value="L-asparaginase 1"/>
    <property type="match status" value="1"/>
</dbReference>
<protein>
    <recommendedName>
        <fullName evidence="2">asparaginase</fullName>
        <ecNumber evidence="2">3.5.1.1</ecNumber>
    </recommendedName>
</protein>
<keyword evidence="3" id="KW-0378">Hydrolase</keyword>
<name>A0A010T2D2_PSEFL</name>
<evidence type="ECO:0000259" key="7">
    <source>
        <dbReference type="Pfam" id="PF00710"/>
    </source>
</evidence>
<evidence type="ECO:0000256" key="5">
    <source>
        <dbReference type="PIRSR" id="PIRSR001220-2"/>
    </source>
</evidence>
<dbReference type="PROSITE" id="PS00144">
    <property type="entry name" value="ASN_GLN_ASE_1"/>
    <property type="match status" value="1"/>
</dbReference>
<comment type="caution">
    <text evidence="9">The sequence shown here is derived from an EMBL/GenBank/DDBJ whole genome shotgun (WGS) entry which is preliminary data.</text>
</comment>
<dbReference type="Pfam" id="PF00710">
    <property type="entry name" value="Asparaginase"/>
    <property type="match status" value="1"/>
</dbReference>
<dbReference type="CDD" id="cd08963">
    <property type="entry name" value="L-asparaginase_I"/>
    <property type="match status" value="1"/>
</dbReference>
<dbReference type="PROSITE" id="PS51732">
    <property type="entry name" value="ASN_GLN_ASE_3"/>
    <property type="match status" value="1"/>
</dbReference>
<dbReference type="PIRSF" id="PIRSF001220">
    <property type="entry name" value="L-ASNase_gatD"/>
    <property type="match status" value="1"/>
</dbReference>
<evidence type="ECO:0000256" key="6">
    <source>
        <dbReference type="PROSITE-ProRule" id="PRU10099"/>
    </source>
</evidence>
<dbReference type="SFLD" id="SFLDS00057">
    <property type="entry name" value="Glutaminase/Asparaginase"/>
    <property type="match status" value="1"/>
</dbReference>
<proteinExistence type="inferred from homology"/>
<evidence type="ECO:0000256" key="3">
    <source>
        <dbReference type="ARBA" id="ARBA00022801"/>
    </source>
</evidence>
<evidence type="ECO:0000256" key="4">
    <source>
        <dbReference type="PIRSR" id="PIRSR001220-1"/>
    </source>
</evidence>
<comment type="similarity">
    <text evidence="1">Belongs to the asparaginase 1 family.</text>
</comment>
<dbReference type="InterPro" id="IPR006034">
    <property type="entry name" value="Asparaginase/glutaminase-like"/>
</dbReference>
<dbReference type="AlphaFoldDB" id="A0A010T2D2"/>
<feature type="domain" description="L-asparaginase N-terminal" evidence="7">
    <location>
        <begin position="11"/>
        <end position="182"/>
    </location>
</feature>
<evidence type="ECO:0000259" key="8">
    <source>
        <dbReference type="Pfam" id="PF17763"/>
    </source>
</evidence>
<dbReference type="GO" id="GO:0005829">
    <property type="term" value="C:cytosol"/>
    <property type="evidence" value="ECO:0007669"/>
    <property type="project" value="TreeGrafter"/>
</dbReference>
<dbReference type="eggNOG" id="COG0252">
    <property type="taxonomic scope" value="Bacteria"/>
</dbReference>
<dbReference type="PATRIC" id="fig|1042209.11.peg.5074"/>
<dbReference type="PIRSF" id="PIRSF500176">
    <property type="entry name" value="L_ASNase"/>
    <property type="match status" value="1"/>
</dbReference>
<dbReference type="RefSeq" id="WP_019694325.1">
    <property type="nucleotide sequence ID" value="NZ_AFOY02000019.1"/>
</dbReference>
<dbReference type="SUPFAM" id="SSF53774">
    <property type="entry name" value="Glutaminase/Asparaginase"/>
    <property type="match status" value="1"/>
</dbReference>
<dbReference type="InterPro" id="IPR020827">
    <property type="entry name" value="Asparaginase/glutaminase_AS1"/>
</dbReference>
<dbReference type="SMART" id="SM00870">
    <property type="entry name" value="Asparaginase"/>
    <property type="match status" value="1"/>
</dbReference>
<dbReference type="GO" id="GO:0009066">
    <property type="term" value="P:aspartate family amino acid metabolic process"/>
    <property type="evidence" value="ECO:0007669"/>
    <property type="project" value="UniProtKB-ARBA"/>
</dbReference>
<dbReference type="Pfam" id="PF17763">
    <property type="entry name" value="Asparaginase_C"/>
    <property type="match status" value="1"/>
</dbReference>
<dbReference type="InterPro" id="IPR040919">
    <property type="entry name" value="Asparaginase_C"/>
</dbReference>
<dbReference type="InterPro" id="IPR036152">
    <property type="entry name" value="Asp/glu_Ase-like_sf"/>
</dbReference>
<accession>A0A010T2D2</accession>
<evidence type="ECO:0000256" key="2">
    <source>
        <dbReference type="ARBA" id="ARBA00012920"/>
    </source>
</evidence>
<gene>
    <name evidence="9" type="ORF">HK44_013290</name>
</gene>
<dbReference type="HOGENOM" id="CLU_019134_2_3_6"/>
<evidence type="ECO:0000256" key="1">
    <source>
        <dbReference type="ARBA" id="ARBA00010518"/>
    </source>
</evidence>
<dbReference type="InterPro" id="IPR027474">
    <property type="entry name" value="L-asparaginase_N"/>
</dbReference>
<dbReference type="PANTHER" id="PTHR11707">
    <property type="entry name" value="L-ASPARAGINASE"/>
    <property type="match status" value="1"/>
</dbReference>
<sequence length="334" mass="35408">MISNSYPAAQHVMVLYTGGTIGMQASANGLAPASGFEARMRDYLHSQPDLVVPNWRFREMTPLIDSANMTPAYWQRLRDAVIEAVDVDGCDSVLILHGTDTLAYSAAAMSFQLLGLNARVLFTGSMLPAGVPDSDAWENLSGALVALGQGLAPGVQLYFHGELLDPTHCAKIRSFGRHPFARLQRQGGGAKAVPIPSQLNYRQPKQLAKVGVLPLFPGIGAEQLDGVLNSGIQGLVLECFGSGTGPSDNPEFLASLARAWDQGIVVVAITQCHEGGVELDVYEAGSRLRGVGVLSGGGMTREAAFGKLHALLGADLDTAEVRRLVELDLCGELS</sequence>
<feature type="domain" description="Asparaginase/glutaminase C-terminal" evidence="8">
    <location>
        <begin position="209"/>
        <end position="324"/>
    </location>
</feature>